<evidence type="ECO:0000313" key="1">
    <source>
        <dbReference type="EMBL" id="OIQ66701.1"/>
    </source>
</evidence>
<name>A0A1J5PT09_9ZZZZ</name>
<keyword evidence="1" id="KW-0808">Transferase</keyword>
<dbReference type="EC" id="2.6.1.-" evidence="1"/>
<keyword evidence="1" id="KW-0032">Aminotransferase</keyword>
<dbReference type="GO" id="GO:0008483">
    <property type="term" value="F:transaminase activity"/>
    <property type="evidence" value="ECO:0007669"/>
    <property type="project" value="UniProtKB-KW"/>
</dbReference>
<sequence>MHLQPLYADSRYFPHAPGRDVSRALFEGGVCLPSGSNMSAAQRQRVCELVLRGLELTLGVAA</sequence>
<dbReference type="AlphaFoldDB" id="A0A1J5PT09"/>
<protein>
    <submittedName>
        <fullName evidence="1">Putative pyridoxal phosphate-dependent aminotransferase EpsN</fullName>
        <ecNumber evidence="1">2.6.1.-</ecNumber>
    </submittedName>
</protein>
<accession>A0A1J5PT09</accession>
<dbReference type="Gene3D" id="3.90.1150.10">
    <property type="entry name" value="Aspartate Aminotransferase, domain 1"/>
    <property type="match status" value="1"/>
</dbReference>
<gene>
    <name evidence="1" type="primary">epsN_4</name>
    <name evidence="1" type="ORF">GALL_517250</name>
</gene>
<dbReference type="EMBL" id="MLJW01006417">
    <property type="protein sequence ID" value="OIQ66701.1"/>
    <property type="molecule type" value="Genomic_DNA"/>
</dbReference>
<proteinExistence type="predicted"/>
<comment type="caution">
    <text evidence="1">The sequence shown here is derived from an EMBL/GenBank/DDBJ whole genome shotgun (WGS) entry which is preliminary data.</text>
</comment>
<organism evidence="1">
    <name type="scientific">mine drainage metagenome</name>
    <dbReference type="NCBI Taxonomy" id="410659"/>
    <lineage>
        <taxon>unclassified sequences</taxon>
        <taxon>metagenomes</taxon>
        <taxon>ecological metagenomes</taxon>
    </lineage>
</organism>
<dbReference type="InterPro" id="IPR015422">
    <property type="entry name" value="PyrdxlP-dep_Trfase_small"/>
</dbReference>
<reference evidence="1" key="1">
    <citation type="submission" date="2016-10" db="EMBL/GenBank/DDBJ databases">
        <title>Sequence of Gallionella enrichment culture.</title>
        <authorList>
            <person name="Poehlein A."/>
            <person name="Muehling M."/>
            <person name="Daniel R."/>
        </authorList>
    </citation>
    <scope>NUCLEOTIDE SEQUENCE</scope>
</reference>